<name>A0ABP8J2G2_9MICO</name>
<dbReference type="Proteomes" id="UP001500642">
    <property type="component" value="Unassembled WGS sequence"/>
</dbReference>
<dbReference type="InterPro" id="IPR050596">
    <property type="entry name" value="AspAT/PAT-like"/>
</dbReference>
<protein>
    <recommendedName>
        <fullName evidence="6">Aminotransferase</fullName>
        <ecNumber evidence="6">2.6.1.-</ecNumber>
    </recommendedName>
</protein>
<feature type="compositionally biased region" description="Low complexity" evidence="7">
    <location>
        <begin position="1"/>
        <end position="31"/>
    </location>
</feature>
<dbReference type="Pfam" id="PF00155">
    <property type="entry name" value="Aminotran_1_2"/>
    <property type="match status" value="1"/>
</dbReference>
<dbReference type="Gene3D" id="3.40.640.10">
    <property type="entry name" value="Type I PLP-dependent aspartate aminotransferase-like (Major domain)"/>
    <property type="match status" value="1"/>
</dbReference>
<accession>A0ABP8J2G2</accession>
<evidence type="ECO:0000256" key="2">
    <source>
        <dbReference type="ARBA" id="ARBA00007441"/>
    </source>
</evidence>
<dbReference type="InterPro" id="IPR004838">
    <property type="entry name" value="NHTrfase_class1_PyrdxlP-BS"/>
</dbReference>
<dbReference type="InterPro" id="IPR015424">
    <property type="entry name" value="PyrdxlP-dep_Trfase"/>
</dbReference>
<keyword evidence="3 6" id="KW-0032">Aminotransferase</keyword>
<sequence>MTDSTAPSSRPAADPAPPAGAASTAPGTDPARPATRISERARGVPPFAVMNIIERVAELKAEGADVISLCVGEPAQGAPAGVRARAAEVLTDGTELGYSQVQGVRPLREAIAGHYRRWYHLDVPAERIFVTTGSSGAFSMTFLALFDVGDRVALARPGYAAYKNILTALGCEVVELDCGVDERFQPTVELLAAAHAESPLAGLLVASPANPTGTMLDAEQLTELSDWCRANDVRLISDEIYHGITFTDSIGETALAFDDDAIVISSFSKFWGMTGWRLGWAILPQDLVAPCLAITGNLTLCPPVPAQHAAIEAFSEAAYAEGELAVAGFAAARQYVLDALDDLGWLDIAPADGAFYMYARIDDVLGPYRNATEWCAALLEEEHVALTPGLDFDNVNGNRWVRLSLAVGPDRTHAALERIRAFQQRLTVRAAPATGAAGGTGEGPAGGPAPA</sequence>
<evidence type="ECO:0000256" key="7">
    <source>
        <dbReference type="SAM" id="MobiDB-lite"/>
    </source>
</evidence>
<comment type="similarity">
    <text evidence="2 6">Belongs to the class-I pyridoxal-phosphate-dependent aminotransferase family.</text>
</comment>
<proteinExistence type="inferred from homology"/>
<evidence type="ECO:0000256" key="6">
    <source>
        <dbReference type="RuleBase" id="RU000481"/>
    </source>
</evidence>
<evidence type="ECO:0000259" key="8">
    <source>
        <dbReference type="Pfam" id="PF00155"/>
    </source>
</evidence>
<dbReference type="GO" id="GO:0008483">
    <property type="term" value="F:transaminase activity"/>
    <property type="evidence" value="ECO:0007669"/>
    <property type="project" value="UniProtKB-KW"/>
</dbReference>
<dbReference type="PANTHER" id="PTHR46383">
    <property type="entry name" value="ASPARTATE AMINOTRANSFERASE"/>
    <property type="match status" value="1"/>
</dbReference>
<reference evidence="10" key="1">
    <citation type="journal article" date="2019" name="Int. J. Syst. Evol. Microbiol.">
        <title>The Global Catalogue of Microorganisms (GCM) 10K type strain sequencing project: providing services to taxonomists for standard genome sequencing and annotation.</title>
        <authorList>
            <consortium name="The Broad Institute Genomics Platform"/>
            <consortium name="The Broad Institute Genome Sequencing Center for Infectious Disease"/>
            <person name="Wu L."/>
            <person name="Ma J."/>
        </authorList>
    </citation>
    <scope>NUCLEOTIDE SEQUENCE [LARGE SCALE GENOMIC DNA]</scope>
    <source>
        <strain evidence="10">JCM 17808</strain>
    </source>
</reference>
<gene>
    <name evidence="9" type="ORF">GCM10023167_02840</name>
</gene>
<evidence type="ECO:0000313" key="9">
    <source>
        <dbReference type="EMBL" id="GAA4383376.1"/>
    </source>
</evidence>
<dbReference type="CDD" id="cd00609">
    <property type="entry name" value="AAT_like"/>
    <property type="match status" value="1"/>
</dbReference>
<keyword evidence="4 6" id="KW-0808">Transferase</keyword>
<dbReference type="InterPro" id="IPR004839">
    <property type="entry name" value="Aminotransferase_I/II_large"/>
</dbReference>
<evidence type="ECO:0000256" key="5">
    <source>
        <dbReference type="ARBA" id="ARBA00022898"/>
    </source>
</evidence>
<dbReference type="EC" id="2.6.1.-" evidence="6"/>
<organism evidence="9 10">
    <name type="scientific">Brevibacterium pityocampae</name>
    <dbReference type="NCBI Taxonomy" id="506594"/>
    <lineage>
        <taxon>Bacteria</taxon>
        <taxon>Bacillati</taxon>
        <taxon>Actinomycetota</taxon>
        <taxon>Actinomycetes</taxon>
        <taxon>Micrococcales</taxon>
        <taxon>Brevibacteriaceae</taxon>
        <taxon>Brevibacterium</taxon>
    </lineage>
</organism>
<dbReference type="EMBL" id="BAABGL010000002">
    <property type="protein sequence ID" value="GAA4383376.1"/>
    <property type="molecule type" value="Genomic_DNA"/>
</dbReference>
<dbReference type="SUPFAM" id="SSF53383">
    <property type="entry name" value="PLP-dependent transferases"/>
    <property type="match status" value="1"/>
</dbReference>
<dbReference type="PROSITE" id="PS00105">
    <property type="entry name" value="AA_TRANSFER_CLASS_1"/>
    <property type="match status" value="1"/>
</dbReference>
<evidence type="ECO:0000313" key="10">
    <source>
        <dbReference type="Proteomes" id="UP001500642"/>
    </source>
</evidence>
<feature type="region of interest" description="Disordered" evidence="7">
    <location>
        <begin position="1"/>
        <end position="39"/>
    </location>
</feature>
<dbReference type="InterPro" id="IPR015421">
    <property type="entry name" value="PyrdxlP-dep_Trfase_major"/>
</dbReference>
<evidence type="ECO:0000256" key="4">
    <source>
        <dbReference type="ARBA" id="ARBA00022679"/>
    </source>
</evidence>
<keyword evidence="5" id="KW-0663">Pyridoxal phosphate</keyword>
<feature type="domain" description="Aminotransferase class I/classII large" evidence="8">
    <location>
        <begin position="65"/>
        <end position="418"/>
    </location>
</feature>
<dbReference type="RefSeq" id="WP_425548404.1">
    <property type="nucleotide sequence ID" value="NZ_BAABGL010000002.1"/>
</dbReference>
<dbReference type="PANTHER" id="PTHR46383:SF2">
    <property type="entry name" value="AMINOTRANSFERASE"/>
    <property type="match status" value="1"/>
</dbReference>
<evidence type="ECO:0000256" key="3">
    <source>
        <dbReference type="ARBA" id="ARBA00022576"/>
    </source>
</evidence>
<comment type="cofactor">
    <cofactor evidence="1 6">
        <name>pyridoxal 5'-phosphate</name>
        <dbReference type="ChEBI" id="CHEBI:597326"/>
    </cofactor>
</comment>
<keyword evidence="10" id="KW-1185">Reference proteome</keyword>
<comment type="caution">
    <text evidence="9">The sequence shown here is derived from an EMBL/GenBank/DDBJ whole genome shotgun (WGS) entry which is preliminary data.</text>
</comment>
<evidence type="ECO:0000256" key="1">
    <source>
        <dbReference type="ARBA" id="ARBA00001933"/>
    </source>
</evidence>